<gene>
    <name evidence="2" type="ORF">E2562_006800</name>
</gene>
<dbReference type="Proteomes" id="UP000479710">
    <property type="component" value="Unassembled WGS sequence"/>
</dbReference>
<evidence type="ECO:0000256" key="1">
    <source>
        <dbReference type="SAM" id="MobiDB-lite"/>
    </source>
</evidence>
<dbReference type="EMBL" id="SPHZ02000010">
    <property type="protein sequence ID" value="KAF0895093.1"/>
    <property type="molecule type" value="Genomic_DNA"/>
</dbReference>
<evidence type="ECO:0000313" key="2">
    <source>
        <dbReference type="EMBL" id="KAF0895093.1"/>
    </source>
</evidence>
<dbReference type="AlphaFoldDB" id="A0A6G1C6B6"/>
<feature type="region of interest" description="Disordered" evidence="1">
    <location>
        <begin position="20"/>
        <end position="43"/>
    </location>
</feature>
<protein>
    <submittedName>
        <fullName evidence="2">Uncharacterized protein</fullName>
    </submittedName>
</protein>
<name>A0A6G1C6B6_9ORYZ</name>
<evidence type="ECO:0000313" key="3">
    <source>
        <dbReference type="Proteomes" id="UP000479710"/>
    </source>
</evidence>
<comment type="caution">
    <text evidence="2">The sequence shown here is derived from an EMBL/GenBank/DDBJ whole genome shotgun (WGS) entry which is preliminary data.</text>
</comment>
<dbReference type="OrthoDB" id="1917367at2759"/>
<organism evidence="2 3">
    <name type="scientific">Oryza meyeriana var. granulata</name>
    <dbReference type="NCBI Taxonomy" id="110450"/>
    <lineage>
        <taxon>Eukaryota</taxon>
        <taxon>Viridiplantae</taxon>
        <taxon>Streptophyta</taxon>
        <taxon>Embryophyta</taxon>
        <taxon>Tracheophyta</taxon>
        <taxon>Spermatophyta</taxon>
        <taxon>Magnoliopsida</taxon>
        <taxon>Liliopsida</taxon>
        <taxon>Poales</taxon>
        <taxon>Poaceae</taxon>
        <taxon>BOP clade</taxon>
        <taxon>Oryzoideae</taxon>
        <taxon>Oryzeae</taxon>
        <taxon>Oryzinae</taxon>
        <taxon>Oryza</taxon>
        <taxon>Oryza meyeriana</taxon>
    </lineage>
</organism>
<proteinExistence type="predicted"/>
<keyword evidence="3" id="KW-1185">Reference proteome</keyword>
<accession>A0A6G1C6B6</accession>
<reference evidence="2 3" key="1">
    <citation type="submission" date="2019-11" db="EMBL/GenBank/DDBJ databases">
        <title>Whole genome sequence of Oryza granulata.</title>
        <authorList>
            <person name="Li W."/>
        </authorList>
    </citation>
    <scope>NUCLEOTIDE SEQUENCE [LARGE SCALE GENOMIC DNA]</scope>
    <source>
        <strain evidence="3">cv. Menghai</strain>
        <tissue evidence="2">Leaf</tissue>
    </source>
</reference>
<sequence length="155" mass="17595">MARRPPYSWHKLRSLPLKPKATKPFAVNAASPNPPPSGELMPEFVASPFESAHPQMEFVSPPTADPNLDDDQGALRRYRCIININSTTVPVELDTNELCLLAAEESCTFAEADRDASWRKAMHEEMESIEDNRTWDLFVAAQKRSHWVMARESRE</sequence>